<dbReference type="AlphaFoldDB" id="A0A6J7ZEQ2"/>
<reference evidence="3" key="1">
    <citation type="submission" date="2020-05" db="EMBL/GenBank/DDBJ databases">
        <authorList>
            <consortium name="Genoscope - CEA"/>
            <person name="William W."/>
        </authorList>
    </citation>
    <scope>NUCLEOTIDE SEQUENCE [LARGE SCALE GENOMIC DNA]</scope>
    <source>
        <strain evidence="3">PCC 7821</strain>
    </source>
</reference>
<organism evidence="3 4">
    <name type="scientific">Planktothrix rubescens CCAP 1459/22</name>
    <dbReference type="NCBI Taxonomy" id="329571"/>
    <lineage>
        <taxon>Bacteria</taxon>
        <taxon>Bacillati</taxon>
        <taxon>Cyanobacteriota</taxon>
        <taxon>Cyanophyceae</taxon>
        <taxon>Oscillatoriophycideae</taxon>
        <taxon>Oscillatoriales</taxon>
        <taxon>Microcoleaceae</taxon>
        <taxon>Planktothrix</taxon>
    </lineage>
</organism>
<dbReference type="SMART" id="SM00567">
    <property type="entry name" value="EZ_HEAT"/>
    <property type="match status" value="4"/>
</dbReference>
<keyword evidence="1" id="KW-0042">Antenna complex</keyword>
<dbReference type="Pfam" id="PF13646">
    <property type="entry name" value="HEAT_2"/>
    <property type="match status" value="2"/>
</dbReference>
<sequence>MILYNTQDTSPPQPEIMELSEIKACLADSDPKDRLKAIQELHQYEPEIAIPLLLSQMQEKDFLVRSFVAMGLGKQRTAESLAALLQMVKFDRDANVRAEASNSLSLFGQPVASHLVAAFYQDDNWLVRRSIIGAMVELDCPEHLLEICVCGIDGEDLTVQEACIDSLAFLASTPQREKALPQLLSKVKDSSWRIRARVARALHRFSSPQAETALEALKQDEDHRVVAAVLENFVS</sequence>
<dbReference type="InterPro" id="IPR016024">
    <property type="entry name" value="ARM-type_fold"/>
</dbReference>
<dbReference type="Gene3D" id="1.25.10.10">
    <property type="entry name" value="Leucine-rich Repeat Variant"/>
    <property type="match status" value="2"/>
</dbReference>
<dbReference type="GO" id="GO:0030089">
    <property type="term" value="C:phycobilisome"/>
    <property type="evidence" value="ECO:0007669"/>
    <property type="project" value="UniProtKB-KW"/>
</dbReference>
<dbReference type="InterPro" id="IPR011989">
    <property type="entry name" value="ARM-like"/>
</dbReference>
<comment type="caution">
    <text evidence="3">The sequence shown here is derived from an EMBL/GenBank/DDBJ whole genome shotgun (WGS) entry which is preliminary data.</text>
</comment>
<evidence type="ECO:0000313" key="4">
    <source>
        <dbReference type="Proteomes" id="UP000196521"/>
    </source>
</evidence>
<name>A0A6J7ZEQ2_PLARU</name>
<dbReference type="EMBL" id="CZCZ02000005">
    <property type="protein sequence ID" value="CAC5340016.1"/>
    <property type="molecule type" value="Genomic_DNA"/>
</dbReference>
<dbReference type="SUPFAM" id="SSF48371">
    <property type="entry name" value="ARM repeat"/>
    <property type="match status" value="1"/>
</dbReference>
<dbReference type="InterPro" id="IPR004155">
    <property type="entry name" value="PBS_lyase_HEAT"/>
</dbReference>
<dbReference type="Proteomes" id="UP000196521">
    <property type="component" value="Unassembled WGS sequence"/>
</dbReference>
<evidence type="ECO:0000313" key="3">
    <source>
        <dbReference type="EMBL" id="CAC5340016.1"/>
    </source>
</evidence>
<dbReference type="PANTHER" id="PTHR12697:SF5">
    <property type="entry name" value="DEOXYHYPUSINE HYDROXYLASE"/>
    <property type="match status" value="1"/>
</dbReference>
<dbReference type="PANTHER" id="PTHR12697">
    <property type="entry name" value="PBS LYASE HEAT-LIKE PROTEIN"/>
    <property type="match status" value="1"/>
</dbReference>
<evidence type="ECO:0000256" key="2">
    <source>
        <dbReference type="ARBA" id="ARBA00022738"/>
    </source>
</evidence>
<accession>A0A6J7ZEQ2</accession>
<proteinExistence type="predicted"/>
<keyword evidence="4" id="KW-1185">Reference proteome</keyword>
<keyword evidence="2" id="KW-0605">Phycobilisome</keyword>
<evidence type="ECO:0000256" key="1">
    <source>
        <dbReference type="ARBA" id="ARBA00022549"/>
    </source>
</evidence>
<dbReference type="GO" id="GO:0016491">
    <property type="term" value="F:oxidoreductase activity"/>
    <property type="evidence" value="ECO:0007669"/>
    <property type="project" value="TreeGrafter"/>
</dbReference>
<gene>
    <name evidence="3" type="ORF">PLAN_100066</name>
</gene>
<protein>
    <submittedName>
        <fullName evidence="3">Heat domain-containing protein</fullName>
    </submittedName>
</protein>